<keyword evidence="2" id="KW-1194">Viral DNA replication</keyword>
<dbReference type="SUPFAM" id="SSF53098">
    <property type="entry name" value="Ribonuclease H-like"/>
    <property type="match status" value="1"/>
</dbReference>
<dbReference type="GO" id="GO:0006302">
    <property type="term" value="P:double-strand break repair"/>
    <property type="evidence" value="ECO:0007669"/>
    <property type="project" value="TreeGrafter"/>
</dbReference>
<dbReference type="GO" id="GO:0003677">
    <property type="term" value="F:DNA binding"/>
    <property type="evidence" value="ECO:0007669"/>
    <property type="project" value="InterPro"/>
</dbReference>
<dbReference type="InterPro" id="IPR002562">
    <property type="entry name" value="3'-5'_exonuclease_dom"/>
</dbReference>
<keyword evidence="6" id="KW-1185">Reference proteome</keyword>
<dbReference type="PANTHER" id="PTHR10133:SF27">
    <property type="entry name" value="DNA POLYMERASE NU"/>
    <property type="match status" value="1"/>
</dbReference>
<dbReference type="GO" id="GO:0003887">
    <property type="term" value="F:DNA-directed DNA polymerase activity"/>
    <property type="evidence" value="ECO:0007669"/>
    <property type="project" value="InterPro"/>
</dbReference>
<feature type="domain" description="DNA-directed DNA polymerase family A palm" evidence="4">
    <location>
        <begin position="391"/>
        <end position="553"/>
    </location>
</feature>
<feature type="domain" description="3'-5' exonuclease" evidence="3">
    <location>
        <begin position="17"/>
        <end position="180"/>
    </location>
</feature>
<dbReference type="Proteomes" id="UP000593686">
    <property type="component" value="Genome"/>
</dbReference>
<dbReference type="PRINTS" id="PR00868">
    <property type="entry name" value="DNAPOLI"/>
</dbReference>
<dbReference type="InterPro" id="IPR036397">
    <property type="entry name" value="RNaseH_sf"/>
</dbReference>
<dbReference type="KEGG" id="vg:65129941"/>
<dbReference type="InterPro" id="IPR012337">
    <property type="entry name" value="RNaseH-like_sf"/>
</dbReference>
<dbReference type="Gene3D" id="3.30.70.370">
    <property type="match status" value="1"/>
</dbReference>
<evidence type="ECO:0000259" key="3">
    <source>
        <dbReference type="SMART" id="SM00474"/>
    </source>
</evidence>
<evidence type="ECO:0000256" key="1">
    <source>
        <dbReference type="ARBA" id="ARBA00022705"/>
    </source>
</evidence>
<dbReference type="InterPro" id="IPR043502">
    <property type="entry name" value="DNA/RNA_pol_sf"/>
</dbReference>
<dbReference type="SMART" id="SM00474">
    <property type="entry name" value="35EXOc"/>
    <property type="match status" value="1"/>
</dbReference>
<dbReference type="GO" id="GO:0039693">
    <property type="term" value="P:viral DNA genome replication"/>
    <property type="evidence" value="ECO:0007669"/>
    <property type="project" value="UniProtKB-KW"/>
</dbReference>
<protein>
    <submittedName>
        <fullName evidence="5">DNA polymerase I</fullName>
    </submittedName>
</protein>
<keyword evidence="1" id="KW-0235">DNA replication</keyword>
<organism evidence="5 6">
    <name type="scientific">uncultured phage cr116_1</name>
    <dbReference type="NCBI Taxonomy" id="2772073"/>
    <lineage>
        <taxon>Viruses</taxon>
        <taxon>Duplodnaviria</taxon>
        <taxon>Heunggongvirae</taxon>
        <taxon>Uroviricota</taxon>
        <taxon>Caudoviricetes</taxon>
        <taxon>Crassvirales</taxon>
        <taxon>Steigviridae</taxon>
        <taxon>Asinivirinae</taxon>
        <taxon>Pamirivirus</taxon>
        <taxon>Pamirivirus faecium</taxon>
    </lineage>
</organism>
<dbReference type="InterPro" id="IPR002298">
    <property type="entry name" value="DNA_polymerase_A"/>
</dbReference>
<dbReference type="Gene3D" id="1.10.150.20">
    <property type="entry name" value="5' to 3' exonuclease, C-terminal subdomain"/>
    <property type="match status" value="1"/>
</dbReference>
<dbReference type="GeneID" id="65129941"/>
<dbReference type="PANTHER" id="PTHR10133">
    <property type="entry name" value="DNA POLYMERASE I"/>
    <property type="match status" value="1"/>
</dbReference>
<dbReference type="Gene3D" id="1.20.1060.10">
    <property type="entry name" value="Taq DNA Polymerase, Chain T, domain 4"/>
    <property type="match status" value="1"/>
</dbReference>
<reference evidence="5 6" key="1">
    <citation type="submission" date="2020-07" db="EMBL/GenBank/DDBJ databases">
        <title>Taxonomic proposal: Crassvirales, a new order of highly abundant and diverse bacterial viruses.</title>
        <authorList>
            <person name="Shkoporov A.N."/>
            <person name="Stockdale S.R."/>
            <person name="Guerin E."/>
            <person name="Ross R.P."/>
            <person name="Hill C."/>
        </authorList>
    </citation>
    <scope>NUCLEOTIDE SEQUENCE [LARGE SCALE GENOMIC DNA]</scope>
</reference>
<dbReference type="Gene3D" id="3.30.420.10">
    <property type="entry name" value="Ribonuclease H-like superfamily/Ribonuclease H"/>
    <property type="match status" value="1"/>
</dbReference>
<dbReference type="SMART" id="SM00482">
    <property type="entry name" value="POLAc"/>
    <property type="match status" value="1"/>
</dbReference>
<evidence type="ECO:0000313" key="6">
    <source>
        <dbReference type="Proteomes" id="UP000593686"/>
    </source>
</evidence>
<dbReference type="GO" id="GO:0008408">
    <property type="term" value="F:3'-5' exonuclease activity"/>
    <property type="evidence" value="ECO:0007669"/>
    <property type="project" value="InterPro"/>
</dbReference>
<accession>A0A7M1S0P2</accession>
<dbReference type="SUPFAM" id="SSF56672">
    <property type="entry name" value="DNA/RNA polymerases"/>
    <property type="match status" value="1"/>
</dbReference>
<evidence type="ECO:0000259" key="4">
    <source>
        <dbReference type="SMART" id="SM00482"/>
    </source>
</evidence>
<dbReference type="Pfam" id="PF01612">
    <property type="entry name" value="DNA_pol_A_exo1"/>
    <property type="match status" value="1"/>
</dbReference>
<dbReference type="GO" id="GO:0006261">
    <property type="term" value="P:DNA-templated DNA replication"/>
    <property type="evidence" value="ECO:0007669"/>
    <property type="project" value="InterPro"/>
</dbReference>
<dbReference type="Pfam" id="PF00476">
    <property type="entry name" value="DNA_pol_A"/>
    <property type="match status" value="1"/>
</dbReference>
<evidence type="ECO:0000313" key="5">
    <source>
        <dbReference type="EMBL" id="QOR59379.1"/>
    </source>
</evidence>
<dbReference type="RefSeq" id="YP_010111537.1">
    <property type="nucleotide sequence ID" value="NC_055882.1"/>
</dbReference>
<name>A0A7M1S0P2_9CAUD</name>
<evidence type="ECO:0000256" key="2">
    <source>
        <dbReference type="ARBA" id="ARBA00023109"/>
    </source>
</evidence>
<sequence length="598" mass="68344">MIYLVTGQRTLFESETYKVISVEESLRLLNPLTIVGLDTETQGFSPFLKKLLLLQLGNRDFQVVIDCTTVDVTLYKEYLESDRLFIGWNLKFDVKFLFYHGIVPTKLYDGFIAEKMRWLGYPSGMHSLSLKSAGENYLGIELDKSVRGEIIWRNELTDKIIVYSANDVKYLEDIMNKQLEILLPRGQKLALEVENRAILPTAYFEFCGVNLDAERWKAKMVKDQEALDKAKERLDNFVVDMYKEDKSLSKFIKIVEPDLFDFVKAGPACNINWNSSRQVIPFLESLGFKLETRDKATGGIKKSVDATVIEGQKNVHPIAEVYLEFKAAQKVTSTYGQNFLDLINPVTGRLHTSFNQIGTDTHRYSSGGGEDKEVIPGKKVPLVNLQNLPADAETRACFCAEKGNKWISADYSGEESVILANIAKDTAMIDLFTNGCGDLHSLVAKMVYPEELHDIPVEDVKKLRPDLRRKAKAPEFTFAYGGDANTLISRDHIPEEEARQIEANYRKGFKGVAAYQAYQRKIVMQLGYINTCPEVGYRAYIYDYDELKSTQDKFGKDFWDTYRRLKVTDPTNPIVEEVRHYFKRKSASERQSINYPMK</sequence>
<proteinExistence type="predicted"/>
<dbReference type="InterPro" id="IPR001098">
    <property type="entry name" value="DNA-dir_DNA_pol_A_palm_dom"/>
</dbReference>
<dbReference type="EMBL" id="MT774389">
    <property type="protein sequence ID" value="QOR59379.1"/>
    <property type="molecule type" value="Genomic_DNA"/>
</dbReference>